<gene>
    <name evidence="1" type="ORF">DPMN_142702</name>
</gene>
<keyword evidence="2" id="KW-1185">Reference proteome</keyword>
<protein>
    <submittedName>
        <fullName evidence="1">Uncharacterized protein</fullName>
    </submittedName>
</protein>
<evidence type="ECO:0000313" key="2">
    <source>
        <dbReference type="Proteomes" id="UP000828390"/>
    </source>
</evidence>
<evidence type="ECO:0000313" key="1">
    <source>
        <dbReference type="EMBL" id="KAH3814208.1"/>
    </source>
</evidence>
<sequence>MHIRPSFTSAPPVHPTSCNSVPPALLSPIHFLYSMKGSTEGTEMLQGPKYMKDGSARGTKLHQGRACSWGGCA</sequence>
<proteinExistence type="predicted"/>
<comment type="caution">
    <text evidence="1">The sequence shown here is derived from an EMBL/GenBank/DDBJ whole genome shotgun (WGS) entry which is preliminary data.</text>
</comment>
<accession>A0A9D4GC57</accession>
<organism evidence="1 2">
    <name type="scientific">Dreissena polymorpha</name>
    <name type="common">Zebra mussel</name>
    <name type="synonym">Mytilus polymorpha</name>
    <dbReference type="NCBI Taxonomy" id="45954"/>
    <lineage>
        <taxon>Eukaryota</taxon>
        <taxon>Metazoa</taxon>
        <taxon>Spiralia</taxon>
        <taxon>Lophotrochozoa</taxon>
        <taxon>Mollusca</taxon>
        <taxon>Bivalvia</taxon>
        <taxon>Autobranchia</taxon>
        <taxon>Heteroconchia</taxon>
        <taxon>Euheterodonta</taxon>
        <taxon>Imparidentia</taxon>
        <taxon>Neoheterodontei</taxon>
        <taxon>Myida</taxon>
        <taxon>Dreissenoidea</taxon>
        <taxon>Dreissenidae</taxon>
        <taxon>Dreissena</taxon>
    </lineage>
</organism>
<reference evidence="1" key="1">
    <citation type="journal article" date="2019" name="bioRxiv">
        <title>The Genome of the Zebra Mussel, Dreissena polymorpha: A Resource for Invasive Species Research.</title>
        <authorList>
            <person name="McCartney M.A."/>
            <person name="Auch B."/>
            <person name="Kono T."/>
            <person name="Mallez S."/>
            <person name="Zhang Y."/>
            <person name="Obille A."/>
            <person name="Becker A."/>
            <person name="Abrahante J.E."/>
            <person name="Garbe J."/>
            <person name="Badalamenti J.P."/>
            <person name="Herman A."/>
            <person name="Mangelson H."/>
            <person name="Liachko I."/>
            <person name="Sullivan S."/>
            <person name="Sone E.D."/>
            <person name="Koren S."/>
            <person name="Silverstein K.A.T."/>
            <person name="Beckman K.B."/>
            <person name="Gohl D.M."/>
        </authorList>
    </citation>
    <scope>NUCLEOTIDE SEQUENCE</scope>
    <source>
        <strain evidence="1">Duluth1</strain>
        <tissue evidence="1">Whole animal</tissue>
    </source>
</reference>
<dbReference type="AlphaFoldDB" id="A0A9D4GC57"/>
<dbReference type="Proteomes" id="UP000828390">
    <property type="component" value="Unassembled WGS sequence"/>
</dbReference>
<name>A0A9D4GC57_DREPO</name>
<reference evidence="1" key="2">
    <citation type="submission" date="2020-11" db="EMBL/GenBank/DDBJ databases">
        <authorList>
            <person name="McCartney M.A."/>
            <person name="Auch B."/>
            <person name="Kono T."/>
            <person name="Mallez S."/>
            <person name="Becker A."/>
            <person name="Gohl D.M."/>
            <person name="Silverstein K.A.T."/>
            <person name="Koren S."/>
            <person name="Bechman K.B."/>
            <person name="Herman A."/>
            <person name="Abrahante J.E."/>
            <person name="Garbe J."/>
        </authorList>
    </citation>
    <scope>NUCLEOTIDE SEQUENCE</scope>
    <source>
        <strain evidence="1">Duluth1</strain>
        <tissue evidence="1">Whole animal</tissue>
    </source>
</reference>
<dbReference type="EMBL" id="JAIWYP010000006">
    <property type="protein sequence ID" value="KAH3814208.1"/>
    <property type="molecule type" value="Genomic_DNA"/>
</dbReference>